<feature type="compositionally biased region" description="Low complexity" evidence="13">
    <location>
        <begin position="29"/>
        <end position="41"/>
    </location>
</feature>
<feature type="compositionally biased region" description="Low complexity" evidence="13">
    <location>
        <begin position="101"/>
        <end position="117"/>
    </location>
</feature>
<organism evidence="16 17">
    <name type="scientific">Salinibacter ruber (strain M8)</name>
    <dbReference type="NCBI Taxonomy" id="761659"/>
    <lineage>
        <taxon>Bacteria</taxon>
        <taxon>Pseudomonadati</taxon>
        <taxon>Rhodothermota</taxon>
        <taxon>Rhodothermia</taxon>
        <taxon>Rhodothermales</taxon>
        <taxon>Salinibacteraceae</taxon>
        <taxon>Salinibacter</taxon>
    </lineage>
</organism>
<dbReference type="SUPFAM" id="SSF52540">
    <property type="entry name" value="P-loop containing nucleoside triphosphate hydrolases"/>
    <property type="match status" value="2"/>
</dbReference>
<dbReference type="GO" id="GO:0000725">
    <property type="term" value="P:recombinational repair"/>
    <property type="evidence" value="ECO:0007669"/>
    <property type="project" value="TreeGrafter"/>
</dbReference>
<proteinExistence type="inferred from homology"/>
<dbReference type="CDD" id="cd06127">
    <property type="entry name" value="DEDDh"/>
    <property type="match status" value="1"/>
</dbReference>
<dbReference type="Pfam" id="PF00580">
    <property type="entry name" value="UvrD-helicase"/>
    <property type="match status" value="1"/>
</dbReference>
<gene>
    <name evidence="16" type="primary">uvrD</name>
    <name evidence="16" type="ordered locus">SRM_02541</name>
</gene>
<evidence type="ECO:0000313" key="16">
    <source>
        <dbReference type="EMBL" id="CBH25462.1"/>
    </source>
</evidence>
<keyword evidence="3 12" id="KW-0378">Hydrolase</keyword>
<comment type="catalytic activity">
    <reaction evidence="8">
        <text>Couples ATP hydrolysis with the unwinding of duplex DNA by translocating in the 3'-5' direction.</text>
        <dbReference type="EC" id="5.6.2.4"/>
    </reaction>
</comment>
<dbReference type="InterPro" id="IPR036397">
    <property type="entry name" value="RNaseH_sf"/>
</dbReference>
<dbReference type="AlphaFoldDB" id="D5HBQ7"/>
<evidence type="ECO:0000256" key="9">
    <source>
        <dbReference type="ARBA" id="ARBA00034808"/>
    </source>
</evidence>
<dbReference type="Gene3D" id="1.10.486.10">
    <property type="entry name" value="PCRA, domain 4"/>
    <property type="match status" value="1"/>
</dbReference>
<evidence type="ECO:0000256" key="1">
    <source>
        <dbReference type="ARBA" id="ARBA00009922"/>
    </source>
</evidence>
<feature type="compositionally biased region" description="Basic residues" evidence="13">
    <location>
        <begin position="1"/>
        <end position="10"/>
    </location>
</feature>
<dbReference type="GO" id="GO:0016887">
    <property type="term" value="F:ATP hydrolysis activity"/>
    <property type="evidence" value="ECO:0007669"/>
    <property type="project" value="RHEA"/>
</dbReference>
<reference evidence="17" key="2">
    <citation type="submission" date="2010-04" db="EMBL/GenBank/DDBJ databases">
        <title>Genome sequence of Salinibacter ruber M8.</title>
        <authorList>
            <consortium name="Genoscope"/>
        </authorList>
    </citation>
    <scope>NUCLEOTIDE SEQUENCE [LARGE SCALE GENOMIC DNA]</scope>
    <source>
        <strain evidence="17">M8</strain>
    </source>
</reference>
<dbReference type="Gene3D" id="3.40.50.300">
    <property type="entry name" value="P-loop containing nucleotide triphosphate hydrolases"/>
    <property type="match status" value="3"/>
</dbReference>
<evidence type="ECO:0000256" key="11">
    <source>
        <dbReference type="ARBA" id="ARBA00048988"/>
    </source>
</evidence>
<evidence type="ECO:0000256" key="10">
    <source>
        <dbReference type="ARBA" id="ARBA00034923"/>
    </source>
</evidence>
<evidence type="ECO:0000256" key="13">
    <source>
        <dbReference type="SAM" id="MobiDB-lite"/>
    </source>
</evidence>
<dbReference type="EC" id="5.6.2.4" evidence="9"/>
<evidence type="ECO:0000256" key="2">
    <source>
        <dbReference type="ARBA" id="ARBA00022741"/>
    </source>
</evidence>
<evidence type="ECO:0000259" key="15">
    <source>
        <dbReference type="PROSITE" id="PS51217"/>
    </source>
</evidence>
<keyword evidence="6" id="KW-0238">DNA-binding</keyword>
<reference evidence="16 17" key="1">
    <citation type="journal article" date="2010" name="ISME J.">
        <title>Fine-scale evolution: genomic, phenotypic and ecological differentiation in two coexisting Salinibacter ruber strains.</title>
        <authorList>
            <person name="Pena A."/>
            <person name="Teeling H."/>
            <person name="Huerta-Cepas J."/>
            <person name="Santos F."/>
            <person name="Yarza P."/>
            <person name="Brito-Echeverria J."/>
            <person name="Lucio M."/>
            <person name="Schmitt-Kopplin P."/>
            <person name="Meseguer I."/>
            <person name="Schenowitz C."/>
            <person name="Dossat C."/>
            <person name="Barbe V."/>
            <person name="Dopazo J."/>
            <person name="Rossello-Mora R."/>
            <person name="Schuler M."/>
            <person name="Glockner F.O."/>
            <person name="Amann R."/>
            <person name="Gabaldon T."/>
            <person name="Anton J."/>
        </authorList>
    </citation>
    <scope>NUCLEOTIDE SEQUENCE [LARGE SCALE GENOMIC DNA]</scope>
    <source>
        <strain evidence="16 17">M8</strain>
    </source>
</reference>
<sequence>MCRWARRAARRTSPSSRTTTANLRDGRSRPSGSCPSSAPSPDADRGPVPSRPAPRAAPLLFPPHVSVAFRWRPRHISWTRLPLQILIASVCAAPSPPRSSSPPSAWSPRRARPSSGRVVVPHRTRRFLPLLFLYAYAPVPSRPADWPDLNPDQRAAVTASMDPQLVVAGPGTGKTRVLVCRAAHLIEHEAVTPSRLVLVTFTRRAAQQLTSRLAALVGPEAQHVRAGTIHHFCYKTLRAHSAPAGVPDDFIVVDDTVTDAFWQRWYEAHERWCEANDLHSYRQVKTHVSRIKLGIDTVSGRLTEGLRAYGEMLGDRGALDFDDLLVKTRDLLRNHPDVRADLVDETRAVLVDEFQDTDPVQFDIIRRLGEAGAHLYCVADDDQSVYRFRGARPANLRRYIDRFDCSAERGTRHVLTTNYRSNRSIYAVAEAVLDADERLKQRGDIRTSDAGTQPVQLVACDDPEAERTHVLRQLRDWLDDGAERSDLAVLTRWNRRLAALERACLRAGLACETSQSEALLDTPPAQKLHALLRVVDARRRGRPLDAPMTELLSHLLPDDTMARLRDFGERSMPDATLWTAFQTVVSNEQARRSAGLDSATDRLDQTYATITNLLQNTQEDGLTIGAFTRTALRQLGDPLQLLRRYADTLTDPASRPSVRQAGTVLDEWRRAQARDARAGDPPRLLLHHRTPQITRLWRQLVRRALDLETDPPAPLPEMQEALFARPADEGIPPLGADDVVLTNDLEALLRWAERTGAFSGSTDTPQILLLAPDGALPSGQKTLLGVDPDDVHVVDPESTFHSPSVRLVKLLQMTSGPSAPEPLFPEYVMVDLEATSTDPRHCRVAEIGALKVRDGTVVDRFSELVQLPEDLTADERETLRTVCGLDPASDFDEARPEADVWADFCDFADTAPLVAHNGQRYDFRVLRRLANTHEADARWATTYDLLPAAHELFPDLRRYDAAHLRETLLDDDADTAHRALADCEDQQRILARMQAERARQRRRLAHEPLLPLLVAALTYESPAPEALSDDARVFLQVGHTWALRDASPAGDDLRSLLPRALPDRLRQHALYTLIDEEALLTASAGLQPGLARRLAALFAPYADRPLRSEALADLLAHLALWGEETTPQGEDVITLSTYHSAKGLEFERVVCMDVHDNAFPPYFARDPEERRESRRLLYVGMTRAERHLVLTYPKRERGYDRRPTAFLDAAPDELLRVTDAAAPDAAA</sequence>
<evidence type="ECO:0000256" key="3">
    <source>
        <dbReference type="ARBA" id="ARBA00022801"/>
    </source>
</evidence>
<keyword evidence="2 12" id="KW-0547">Nucleotide-binding</keyword>
<evidence type="ECO:0000256" key="8">
    <source>
        <dbReference type="ARBA" id="ARBA00034617"/>
    </source>
</evidence>
<name>D5HBQ7_SALRM</name>
<keyword evidence="7" id="KW-0413">Isomerase</keyword>
<dbReference type="Gene3D" id="1.10.10.160">
    <property type="match status" value="1"/>
</dbReference>
<evidence type="ECO:0000256" key="4">
    <source>
        <dbReference type="ARBA" id="ARBA00022806"/>
    </source>
</evidence>
<dbReference type="Proteomes" id="UP000000933">
    <property type="component" value="Chromosome"/>
</dbReference>
<dbReference type="GO" id="GO:0004527">
    <property type="term" value="F:exonuclease activity"/>
    <property type="evidence" value="ECO:0007669"/>
    <property type="project" value="UniProtKB-ARBA"/>
</dbReference>
<dbReference type="GO" id="GO:0005524">
    <property type="term" value="F:ATP binding"/>
    <property type="evidence" value="ECO:0007669"/>
    <property type="project" value="UniProtKB-UniRule"/>
</dbReference>
<dbReference type="InterPro" id="IPR000212">
    <property type="entry name" value="DNA_helicase_UvrD/REP"/>
</dbReference>
<dbReference type="InterPro" id="IPR027417">
    <property type="entry name" value="P-loop_NTPase"/>
</dbReference>
<dbReference type="Pfam" id="PF00929">
    <property type="entry name" value="RNase_T"/>
    <property type="match status" value="1"/>
</dbReference>
<dbReference type="Gene3D" id="3.30.420.10">
    <property type="entry name" value="Ribonuclease H-like superfamily/Ribonuclease H"/>
    <property type="match status" value="1"/>
</dbReference>
<dbReference type="InterPro" id="IPR014017">
    <property type="entry name" value="DNA_helicase_UvrD-like_C"/>
</dbReference>
<dbReference type="PROSITE" id="PS51198">
    <property type="entry name" value="UVRD_HELICASE_ATP_BIND"/>
    <property type="match status" value="1"/>
</dbReference>
<keyword evidence="4 12" id="KW-0347">Helicase</keyword>
<keyword evidence="5 12" id="KW-0067">ATP-binding</keyword>
<evidence type="ECO:0000313" key="17">
    <source>
        <dbReference type="Proteomes" id="UP000000933"/>
    </source>
</evidence>
<dbReference type="EMBL" id="FP565814">
    <property type="protein sequence ID" value="CBH25462.1"/>
    <property type="molecule type" value="Genomic_DNA"/>
</dbReference>
<comment type="catalytic activity">
    <reaction evidence="11">
        <text>ATP + H2O = ADP + phosphate + H(+)</text>
        <dbReference type="Rhea" id="RHEA:13065"/>
        <dbReference type="ChEBI" id="CHEBI:15377"/>
        <dbReference type="ChEBI" id="CHEBI:15378"/>
        <dbReference type="ChEBI" id="CHEBI:30616"/>
        <dbReference type="ChEBI" id="CHEBI:43474"/>
        <dbReference type="ChEBI" id="CHEBI:456216"/>
        <dbReference type="EC" id="5.6.2.4"/>
    </reaction>
</comment>
<dbReference type="SUPFAM" id="SSF53098">
    <property type="entry name" value="Ribonuclease H-like"/>
    <property type="match status" value="1"/>
</dbReference>
<feature type="region of interest" description="Disordered" evidence="13">
    <location>
        <begin position="1"/>
        <end position="57"/>
    </location>
</feature>
<comment type="similarity">
    <text evidence="1">Belongs to the helicase family. UvrD subfamily.</text>
</comment>
<feature type="binding site" evidence="12">
    <location>
        <begin position="168"/>
        <end position="175"/>
    </location>
    <ligand>
        <name>ATP</name>
        <dbReference type="ChEBI" id="CHEBI:30616"/>
    </ligand>
</feature>
<evidence type="ECO:0000256" key="5">
    <source>
        <dbReference type="ARBA" id="ARBA00022840"/>
    </source>
</evidence>
<dbReference type="InterPro" id="IPR013520">
    <property type="entry name" value="Ribonucl_H"/>
</dbReference>
<dbReference type="KEGG" id="srm:SRM_02541"/>
<dbReference type="InterPro" id="IPR013986">
    <property type="entry name" value="DExx_box_DNA_helicase_dom_sf"/>
</dbReference>
<dbReference type="PROSITE" id="PS51217">
    <property type="entry name" value="UVRD_HELICASE_CTER"/>
    <property type="match status" value="1"/>
</dbReference>
<dbReference type="InterPro" id="IPR014016">
    <property type="entry name" value="UvrD-like_ATP-bd"/>
</dbReference>
<dbReference type="GO" id="GO:0003677">
    <property type="term" value="F:DNA binding"/>
    <property type="evidence" value="ECO:0007669"/>
    <property type="project" value="UniProtKB-KW"/>
</dbReference>
<dbReference type="HOGENOM" id="CLU_004585_1_0_10"/>
<dbReference type="SMART" id="SM00479">
    <property type="entry name" value="EXOIII"/>
    <property type="match status" value="1"/>
</dbReference>
<dbReference type="GO" id="GO:0043138">
    <property type="term" value="F:3'-5' DNA helicase activity"/>
    <property type="evidence" value="ECO:0007669"/>
    <property type="project" value="UniProtKB-EC"/>
</dbReference>
<protein>
    <recommendedName>
        <fullName evidence="9">DNA 3'-5' helicase</fullName>
        <ecNumber evidence="9">5.6.2.4</ecNumber>
    </recommendedName>
    <alternativeName>
        <fullName evidence="10">DNA 3'-5' helicase II</fullName>
    </alternativeName>
</protein>
<dbReference type="CDD" id="cd17932">
    <property type="entry name" value="DEXQc_UvrD"/>
    <property type="match status" value="1"/>
</dbReference>
<dbReference type="PANTHER" id="PTHR11070">
    <property type="entry name" value="UVRD / RECB / PCRA DNA HELICASE FAMILY MEMBER"/>
    <property type="match status" value="1"/>
</dbReference>
<dbReference type="InterPro" id="IPR012337">
    <property type="entry name" value="RNaseH-like_sf"/>
</dbReference>
<evidence type="ECO:0000256" key="7">
    <source>
        <dbReference type="ARBA" id="ARBA00023235"/>
    </source>
</evidence>
<evidence type="ECO:0000256" key="6">
    <source>
        <dbReference type="ARBA" id="ARBA00023125"/>
    </source>
</evidence>
<feature type="domain" description="UvrD-like helicase C-terminal" evidence="15">
    <location>
        <begin position="423"/>
        <end position="692"/>
    </location>
</feature>
<evidence type="ECO:0000256" key="12">
    <source>
        <dbReference type="PROSITE-ProRule" id="PRU00560"/>
    </source>
</evidence>
<feature type="compositionally biased region" description="Low complexity" evidence="13">
    <location>
        <begin position="11"/>
        <end position="21"/>
    </location>
</feature>
<dbReference type="PANTHER" id="PTHR11070:SF2">
    <property type="entry name" value="ATP-DEPENDENT DNA HELICASE SRS2"/>
    <property type="match status" value="1"/>
</dbReference>
<accession>D5HBQ7</accession>
<feature type="region of interest" description="Disordered" evidence="13">
    <location>
        <begin position="93"/>
        <end position="117"/>
    </location>
</feature>
<feature type="domain" description="UvrD-like helicase ATP-binding" evidence="14">
    <location>
        <begin position="147"/>
        <end position="422"/>
    </location>
</feature>
<evidence type="ECO:0000259" key="14">
    <source>
        <dbReference type="PROSITE" id="PS51198"/>
    </source>
</evidence>
<dbReference type="Pfam" id="PF13361">
    <property type="entry name" value="UvrD_C"/>
    <property type="match status" value="2"/>
</dbReference>